<evidence type="ECO:0000313" key="2">
    <source>
        <dbReference type="Proteomes" id="UP000076486"/>
    </source>
</evidence>
<accession>A0A167HJH0</accession>
<reference evidence="1 2" key="1">
    <citation type="submission" date="2013-07" db="EMBL/GenBank/DDBJ databases">
        <title>Comparative Genomic and Metabolomic Analysis of Twelve Strains of Pseudoalteromonas luteoviolacea.</title>
        <authorList>
            <person name="Vynne N.G."/>
            <person name="Mansson M."/>
            <person name="Gram L."/>
        </authorList>
    </citation>
    <scope>NUCLEOTIDE SEQUENCE [LARGE SCALE GENOMIC DNA]</scope>
    <source>
        <strain evidence="1 2">CPMOR-1</strain>
    </source>
</reference>
<gene>
    <name evidence="1" type="ORF">N473_05540</name>
</gene>
<comment type="caution">
    <text evidence="1">The sequence shown here is derived from an EMBL/GenBank/DDBJ whole genome shotgun (WGS) entry which is preliminary data.</text>
</comment>
<dbReference type="PATRIC" id="fig|1365248.3.peg.5080"/>
<dbReference type="EMBL" id="AUYC01000084">
    <property type="protein sequence ID" value="KZN58206.1"/>
    <property type="molecule type" value="Genomic_DNA"/>
</dbReference>
<dbReference type="Proteomes" id="UP000076486">
    <property type="component" value="Unassembled WGS sequence"/>
</dbReference>
<organism evidence="1 2">
    <name type="scientific">Pseudoalteromonas luteoviolacea CPMOR-1</name>
    <dbReference type="NCBI Taxonomy" id="1365248"/>
    <lineage>
        <taxon>Bacteria</taxon>
        <taxon>Pseudomonadati</taxon>
        <taxon>Pseudomonadota</taxon>
        <taxon>Gammaproteobacteria</taxon>
        <taxon>Alteromonadales</taxon>
        <taxon>Pseudoalteromonadaceae</taxon>
        <taxon>Pseudoalteromonas</taxon>
    </lineage>
</organism>
<sequence length="38" mass="4266">MSALSFLLCELIFIAALTLLKGFKPWKAGTKTTYIVYL</sequence>
<proteinExistence type="predicted"/>
<dbReference type="AlphaFoldDB" id="A0A167HJH0"/>
<protein>
    <submittedName>
        <fullName evidence="1">Uncharacterized protein</fullName>
    </submittedName>
</protein>
<evidence type="ECO:0000313" key="1">
    <source>
        <dbReference type="EMBL" id="KZN58206.1"/>
    </source>
</evidence>
<name>A0A167HJH0_9GAMM</name>